<organism evidence="1 2">
    <name type="scientific">Microdochium bolleyi</name>
    <dbReference type="NCBI Taxonomy" id="196109"/>
    <lineage>
        <taxon>Eukaryota</taxon>
        <taxon>Fungi</taxon>
        <taxon>Dikarya</taxon>
        <taxon>Ascomycota</taxon>
        <taxon>Pezizomycotina</taxon>
        <taxon>Sordariomycetes</taxon>
        <taxon>Xylariomycetidae</taxon>
        <taxon>Xylariales</taxon>
        <taxon>Microdochiaceae</taxon>
        <taxon>Microdochium</taxon>
    </lineage>
</organism>
<reference evidence="2" key="1">
    <citation type="submission" date="2016-02" db="EMBL/GenBank/DDBJ databases">
        <title>Draft genome sequence of Microdochium bolleyi, a fungal endophyte of beachgrass.</title>
        <authorList>
            <consortium name="DOE Joint Genome Institute"/>
            <person name="David A.S."/>
            <person name="May G."/>
            <person name="Haridas S."/>
            <person name="Lim J."/>
            <person name="Wang M."/>
            <person name="Labutti K."/>
            <person name="Lipzen A."/>
            <person name="Barry K."/>
            <person name="Grigoriev I.V."/>
        </authorList>
    </citation>
    <scope>NUCLEOTIDE SEQUENCE [LARGE SCALE GENOMIC DNA]</scope>
    <source>
        <strain evidence="2">J235TASD1</strain>
    </source>
</reference>
<accession>A0A136J1X9</accession>
<keyword evidence="2" id="KW-1185">Reference proteome</keyword>
<name>A0A136J1X9_9PEZI</name>
<proteinExistence type="predicted"/>
<evidence type="ECO:0000313" key="2">
    <source>
        <dbReference type="Proteomes" id="UP000070501"/>
    </source>
</evidence>
<dbReference type="EMBL" id="KQ964250">
    <property type="protein sequence ID" value="KXJ91250.1"/>
    <property type="molecule type" value="Genomic_DNA"/>
</dbReference>
<dbReference type="Proteomes" id="UP000070501">
    <property type="component" value="Unassembled WGS sequence"/>
</dbReference>
<protein>
    <submittedName>
        <fullName evidence="1">Uncharacterized protein</fullName>
    </submittedName>
</protein>
<dbReference type="AlphaFoldDB" id="A0A136J1X9"/>
<dbReference type="InParanoid" id="A0A136J1X9"/>
<sequence>MQDGMTRVADPILPQASGPLELLRPACCWPCTAVVALCGPWPGPSPELPAGSSTSQEVKSKTPRTIGNCKLSVSLFALLSAGDQLNGSAQSPSAPLGTPLVWIQHSRTHPKPLPVPIPIRVTRFLFVLGTRTLSQTASWPIPTRRVQQEALCRRAALSNNSPGPRKRVD</sequence>
<evidence type="ECO:0000313" key="1">
    <source>
        <dbReference type="EMBL" id="KXJ91250.1"/>
    </source>
</evidence>
<gene>
    <name evidence="1" type="ORF">Micbo1qcDRAFT_63853</name>
</gene>